<dbReference type="STRING" id="706433.HMPREF9430_00963"/>
<dbReference type="PANTHER" id="PTHR33055">
    <property type="entry name" value="TRANSPOSASE FOR INSERTION SEQUENCE ELEMENT IS1111A"/>
    <property type="match status" value="1"/>
</dbReference>
<evidence type="ECO:0000259" key="1">
    <source>
        <dbReference type="Pfam" id="PF02371"/>
    </source>
</evidence>
<evidence type="ECO:0000313" key="3">
    <source>
        <dbReference type="Proteomes" id="UP000004097"/>
    </source>
</evidence>
<protein>
    <submittedName>
        <fullName evidence="2">Transposase, IS116/IS110/IS902 family</fullName>
    </submittedName>
</protein>
<reference evidence="2 3" key="1">
    <citation type="submission" date="2010-08" db="EMBL/GenBank/DDBJ databases">
        <authorList>
            <person name="Weinstock G."/>
            <person name="Sodergren E."/>
            <person name="Clifton S."/>
            <person name="Fulton L."/>
            <person name="Fulton B."/>
            <person name="Courtney L."/>
            <person name="Fronick C."/>
            <person name="Harrison M."/>
            <person name="Strong C."/>
            <person name="Farmer C."/>
            <person name="Delahaunty K."/>
            <person name="Markovic C."/>
            <person name="Hall O."/>
            <person name="Minx P."/>
            <person name="Tomlinson C."/>
            <person name="Mitreva M."/>
            <person name="Hou S."/>
            <person name="Chen J."/>
            <person name="Wollam A."/>
            <person name="Pepin K.H."/>
            <person name="Johnson M."/>
            <person name="Bhonagiri V."/>
            <person name="Zhang X."/>
            <person name="Suruliraj S."/>
            <person name="Warren W."/>
            <person name="Chinwalla A."/>
            <person name="Mardis E.R."/>
            <person name="Wilson R.K."/>
        </authorList>
    </citation>
    <scope>NUCLEOTIDE SEQUENCE [LARGE SCALE GENOMIC DNA]</scope>
    <source>
        <strain evidence="2 3">F0204</strain>
    </source>
</reference>
<dbReference type="GO" id="GO:0003677">
    <property type="term" value="F:DNA binding"/>
    <property type="evidence" value="ECO:0007669"/>
    <property type="project" value="InterPro"/>
</dbReference>
<accession>E7MN45</accession>
<dbReference type="Proteomes" id="UP000004097">
    <property type="component" value="Unassembled WGS sequence"/>
</dbReference>
<dbReference type="AlphaFoldDB" id="E7MN45"/>
<keyword evidence="3" id="KW-1185">Reference proteome</keyword>
<sequence>KVSLRSMLDIIYPRIDRTFKGNQNLYDPIPMEILKRYPHPSLLLSHREDTIVKTVGHRTGHLKGYTERIVHKIYEKAKECYSGCEINDIEVVKLPSLIENVQEQKKKCDSLLKEMIEIARTCPYFASVVSIVGIGENLAARIIAELGDVNRFDNRAAIVAYAGLNPKIQQSGDIDGLHLKISKKGNKHLRCLLYLGAQCNYRLRKEDPLYEFTKKKRQQTQCPLSSKAAYTASAHKLLVIIYSLCKNGTLYHS</sequence>
<feature type="domain" description="Transposase IS116/IS110/IS902 C-terminal" evidence="1">
    <location>
        <begin position="130"/>
        <end position="205"/>
    </location>
</feature>
<name>E7MN45_9FIRM</name>
<feature type="non-terminal residue" evidence="2">
    <location>
        <position position="1"/>
    </location>
</feature>
<comment type="caution">
    <text evidence="2">The sequence shown here is derived from an EMBL/GenBank/DDBJ whole genome shotgun (WGS) entry which is preliminary data.</text>
</comment>
<organism evidence="2 3">
    <name type="scientific">Solobacterium moorei F0204</name>
    <dbReference type="NCBI Taxonomy" id="706433"/>
    <lineage>
        <taxon>Bacteria</taxon>
        <taxon>Bacillati</taxon>
        <taxon>Bacillota</taxon>
        <taxon>Erysipelotrichia</taxon>
        <taxon>Erysipelotrichales</taxon>
        <taxon>Erysipelotrichaceae</taxon>
        <taxon>Solobacterium</taxon>
    </lineage>
</organism>
<dbReference type="EMBL" id="AECQ01000020">
    <property type="protein sequence ID" value="EFW24502.1"/>
    <property type="molecule type" value="Genomic_DNA"/>
</dbReference>
<dbReference type="RefSeq" id="WP_006525798.1">
    <property type="nucleotide sequence ID" value="NZ_GL637660.1"/>
</dbReference>
<dbReference type="eggNOG" id="COG3547">
    <property type="taxonomic scope" value="Bacteria"/>
</dbReference>
<dbReference type="GO" id="GO:0004803">
    <property type="term" value="F:transposase activity"/>
    <property type="evidence" value="ECO:0007669"/>
    <property type="project" value="InterPro"/>
</dbReference>
<dbReference type="HOGENOM" id="CLU_036902_4_6_9"/>
<evidence type="ECO:0000313" key="2">
    <source>
        <dbReference type="EMBL" id="EFW24502.1"/>
    </source>
</evidence>
<dbReference type="InterPro" id="IPR047650">
    <property type="entry name" value="Transpos_IS110"/>
</dbReference>
<gene>
    <name evidence="2" type="ORF">HMPREF9430_00963</name>
</gene>
<dbReference type="GO" id="GO:0006313">
    <property type="term" value="P:DNA transposition"/>
    <property type="evidence" value="ECO:0007669"/>
    <property type="project" value="InterPro"/>
</dbReference>
<dbReference type="InterPro" id="IPR003346">
    <property type="entry name" value="Transposase_20"/>
</dbReference>
<proteinExistence type="predicted"/>
<dbReference type="Pfam" id="PF02371">
    <property type="entry name" value="Transposase_20"/>
    <property type="match status" value="1"/>
</dbReference>